<dbReference type="Proteomes" id="UP000299102">
    <property type="component" value="Unassembled WGS sequence"/>
</dbReference>
<protein>
    <submittedName>
        <fullName evidence="2">Uncharacterized protein</fullName>
    </submittedName>
</protein>
<feature type="region of interest" description="Disordered" evidence="1">
    <location>
        <begin position="91"/>
        <end position="180"/>
    </location>
</feature>
<comment type="caution">
    <text evidence="2">The sequence shown here is derived from an EMBL/GenBank/DDBJ whole genome shotgun (WGS) entry which is preliminary data.</text>
</comment>
<reference evidence="2 3" key="1">
    <citation type="journal article" date="2019" name="Commun. Biol.">
        <title>The bagworm genome reveals a unique fibroin gene that provides high tensile strength.</title>
        <authorList>
            <person name="Kono N."/>
            <person name="Nakamura H."/>
            <person name="Ohtoshi R."/>
            <person name="Tomita M."/>
            <person name="Numata K."/>
            <person name="Arakawa K."/>
        </authorList>
    </citation>
    <scope>NUCLEOTIDE SEQUENCE [LARGE SCALE GENOMIC DNA]</scope>
</reference>
<keyword evidence="3" id="KW-1185">Reference proteome</keyword>
<evidence type="ECO:0000313" key="3">
    <source>
        <dbReference type="Proteomes" id="UP000299102"/>
    </source>
</evidence>
<dbReference type="EMBL" id="BGZK01001280">
    <property type="protein sequence ID" value="GBP76196.1"/>
    <property type="molecule type" value="Genomic_DNA"/>
</dbReference>
<feature type="compositionally biased region" description="Acidic residues" evidence="1">
    <location>
        <begin position="93"/>
        <end position="107"/>
    </location>
</feature>
<organism evidence="2 3">
    <name type="scientific">Eumeta variegata</name>
    <name type="common">Bagworm moth</name>
    <name type="synonym">Eumeta japonica</name>
    <dbReference type="NCBI Taxonomy" id="151549"/>
    <lineage>
        <taxon>Eukaryota</taxon>
        <taxon>Metazoa</taxon>
        <taxon>Ecdysozoa</taxon>
        <taxon>Arthropoda</taxon>
        <taxon>Hexapoda</taxon>
        <taxon>Insecta</taxon>
        <taxon>Pterygota</taxon>
        <taxon>Neoptera</taxon>
        <taxon>Endopterygota</taxon>
        <taxon>Lepidoptera</taxon>
        <taxon>Glossata</taxon>
        <taxon>Ditrysia</taxon>
        <taxon>Tineoidea</taxon>
        <taxon>Psychidae</taxon>
        <taxon>Oiketicinae</taxon>
        <taxon>Eumeta</taxon>
    </lineage>
</organism>
<feature type="compositionally biased region" description="Polar residues" evidence="1">
    <location>
        <begin position="171"/>
        <end position="180"/>
    </location>
</feature>
<evidence type="ECO:0000256" key="1">
    <source>
        <dbReference type="SAM" id="MobiDB-lite"/>
    </source>
</evidence>
<dbReference type="AlphaFoldDB" id="A0A4C1YJ34"/>
<proteinExistence type="predicted"/>
<sequence length="180" mass="19849">MCTHARTHSCTHALMLARIHARTHACTYTYVHTYKRTRSVSLMASEIRCEVRVCAKATVFDKQDGVHHGVMRILGMDTICVIVLYSSESFSSETDDSEPSTADDIEDQEARSNGAAQESEDPSVVMRPETRQHPAPGAPVATHAYGARHALNFGHKKESRRRPAHGFSPSAPENGNDANF</sequence>
<evidence type="ECO:0000313" key="2">
    <source>
        <dbReference type="EMBL" id="GBP76196.1"/>
    </source>
</evidence>
<name>A0A4C1YJ34_EUMVA</name>
<gene>
    <name evidence="2" type="ORF">EVAR_54953_1</name>
</gene>
<accession>A0A4C1YJ34</accession>